<evidence type="ECO:0000256" key="1">
    <source>
        <dbReference type="SAM" id="MobiDB-lite"/>
    </source>
</evidence>
<dbReference type="AlphaFoldDB" id="A0A3S3VCD8"/>
<reference evidence="2 3" key="1">
    <citation type="submission" date="2018-12" db="EMBL/GenBank/DDBJ databases">
        <title>The complete genome of the methanogenic archaea of the candidate phylum Verstraetearchaeota, obtained from the metagenome of underground thermal water.</title>
        <authorList>
            <person name="Kadnikov V.V."/>
            <person name="Mardanov A.V."/>
            <person name="Beletsky A.V."/>
            <person name="Karnachuk O.V."/>
            <person name="Ravin N.V."/>
        </authorList>
    </citation>
    <scope>NUCLEOTIDE SEQUENCE [LARGE SCALE GENOMIC DNA]</scope>
    <source>
        <strain evidence="2">Ch88</strain>
    </source>
</reference>
<proteinExistence type="predicted"/>
<sequence>MIGISPSQNARSDALVTHSSNLGSTLPNTISGFPDTSTAS</sequence>
<accession>A0A3S3VCD8</accession>
<name>A0A3S3VCD8_METS7</name>
<comment type="caution">
    <text evidence="2">The sequence shown here is derived from an EMBL/GenBank/DDBJ whole genome shotgun (WGS) entry which is preliminary data.</text>
</comment>
<evidence type="ECO:0000313" key="3">
    <source>
        <dbReference type="Proteomes" id="UP000288215"/>
    </source>
</evidence>
<evidence type="ECO:0000313" key="2">
    <source>
        <dbReference type="EMBL" id="RWX73466.1"/>
    </source>
</evidence>
<protein>
    <submittedName>
        <fullName evidence="2">Uncharacterized protein</fullName>
    </submittedName>
</protein>
<dbReference type="Proteomes" id="UP000288215">
    <property type="component" value="Unassembled WGS sequence"/>
</dbReference>
<dbReference type="EMBL" id="RXGA01000003">
    <property type="protein sequence ID" value="RWX73466.1"/>
    <property type="molecule type" value="Genomic_DNA"/>
</dbReference>
<organism evidence="2 3">
    <name type="scientific">Methanosuratincola subterraneus</name>
    <dbReference type="NCBI Taxonomy" id="2593994"/>
    <lineage>
        <taxon>Archaea</taxon>
        <taxon>Thermoproteota</taxon>
        <taxon>Methanosuratincolia</taxon>
        <taxon>Candidatus Methanomethylicales</taxon>
        <taxon>Candidatus Methanomethylicaceae</taxon>
        <taxon>Candidatus Methanosuratincola (ex Vanwonterghem et al. 2016)</taxon>
    </lineage>
</organism>
<gene>
    <name evidence="2" type="ORF">Metus_1440</name>
</gene>
<feature type="region of interest" description="Disordered" evidence="1">
    <location>
        <begin position="1"/>
        <end position="40"/>
    </location>
</feature>